<dbReference type="GO" id="GO:0051082">
    <property type="term" value="F:unfolded protein binding"/>
    <property type="evidence" value="ECO:0007669"/>
    <property type="project" value="UniProtKB-UniRule"/>
</dbReference>
<reference evidence="3 4" key="1">
    <citation type="submission" date="2018-07" db="EMBL/GenBank/DDBJ databases">
        <title>Mechanisms of high-level aminoglycoside resistance among Gram-negative pathogens in Brazil.</title>
        <authorList>
            <person name="Ballaben A.S."/>
            <person name="Darini A.L.C."/>
            <person name="Doi Y."/>
        </authorList>
    </citation>
    <scope>NUCLEOTIDE SEQUENCE [LARGE SCALE GENOMIC DNA]</scope>
    <source>
        <strain evidence="3 4">B2-305</strain>
    </source>
</reference>
<dbReference type="GO" id="GO:0046983">
    <property type="term" value="F:protein dimerization activity"/>
    <property type="evidence" value="ECO:0007669"/>
    <property type="project" value="UniProtKB-UniRule"/>
</dbReference>
<dbReference type="EMBL" id="QORE01001870">
    <property type="protein sequence ID" value="RCI70729.1"/>
    <property type="molecule type" value="Genomic_DNA"/>
</dbReference>
<feature type="binding site" evidence="1">
    <location>
        <position position="68"/>
    </location>
    <ligand>
        <name>Zn(2+)</name>
        <dbReference type="ChEBI" id="CHEBI:29105"/>
    </ligand>
</feature>
<keyword evidence="1" id="KW-0143">Chaperone</keyword>
<keyword evidence="1" id="KW-0862">Zinc</keyword>
<comment type="similarity">
    <text evidence="1">Belongs to the ClpX chaperone family.</text>
</comment>
<dbReference type="GO" id="GO:0006457">
    <property type="term" value="P:protein folding"/>
    <property type="evidence" value="ECO:0007669"/>
    <property type="project" value="UniProtKB-UniRule"/>
</dbReference>
<evidence type="ECO:0000313" key="4">
    <source>
        <dbReference type="Proteomes" id="UP000253594"/>
    </source>
</evidence>
<proteinExistence type="inferred from homology"/>
<protein>
    <submittedName>
        <fullName evidence="3">Uncharacterized protein</fullName>
    </submittedName>
</protein>
<gene>
    <name evidence="3" type="ORF">DT376_32950</name>
</gene>
<keyword evidence="1" id="KW-0479">Metal-binding</keyword>
<dbReference type="GO" id="GO:0008270">
    <property type="term" value="F:zinc ion binding"/>
    <property type="evidence" value="ECO:0007669"/>
    <property type="project" value="UniProtKB-UniRule"/>
</dbReference>
<dbReference type="InterPro" id="IPR038366">
    <property type="entry name" value="Znf_CppX_C4_sf"/>
</dbReference>
<dbReference type="AlphaFoldDB" id="A0A367M050"/>
<dbReference type="SMART" id="SM00994">
    <property type="entry name" value="zf-C4_ClpX"/>
    <property type="match status" value="1"/>
</dbReference>
<dbReference type="Pfam" id="PF06689">
    <property type="entry name" value="zf-C4_ClpX"/>
    <property type="match status" value="1"/>
</dbReference>
<evidence type="ECO:0000256" key="2">
    <source>
        <dbReference type="SAM" id="MobiDB-lite"/>
    </source>
</evidence>
<dbReference type="Gene3D" id="6.20.220.10">
    <property type="entry name" value="ClpX chaperone, C4-type zinc finger domain"/>
    <property type="match status" value="1"/>
</dbReference>
<dbReference type="Proteomes" id="UP000253594">
    <property type="component" value="Unassembled WGS sequence"/>
</dbReference>
<evidence type="ECO:0000256" key="1">
    <source>
        <dbReference type="PROSITE-ProRule" id="PRU01250"/>
    </source>
</evidence>
<dbReference type="PROSITE" id="PS51902">
    <property type="entry name" value="CLPX_ZB"/>
    <property type="match status" value="1"/>
</dbReference>
<organism evidence="3 4">
    <name type="scientific">Pseudomonas aeruginosa</name>
    <dbReference type="NCBI Taxonomy" id="287"/>
    <lineage>
        <taxon>Bacteria</taxon>
        <taxon>Pseudomonadati</taxon>
        <taxon>Pseudomonadota</taxon>
        <taxon>Gammaproteobacteria</taxon>
        <taxon>Pseudomonadales</taxon>
        <taxon>Pseudomonadaceae</taxon>
        <taxon>Pseudomonas</taxon>
    </lineage>
</organism>
<dbReference type="InterPro" id="IPR059188">
    <property type="entry name" value="Znf_CLPX-like"/>
</dbReference>
<feature type="region of interest" description="Disordered" evidence="2">
    <location>
        <begin position="1"/>
        <end position="25"/>
    </location>
</feature>
<dbReference type="InterPro" id="IPR010603">
    <property type="entry name" value="Znf_CppX_C4"/>
</dbReference>
<accession>A0A367M050</accession>
<comment type="caution">
    <text evidence="3">The sequence shown here is derived from an EMBL/GenBank/DDBJ whole genome shotgun (WGS) entry which is preliminary data.</text>
</comment>
<feature type="binding site" evidence="1">
    <location>
        <position position="91"/>
    </location>
    <ligand>
        <name>Zn(2+)</name>
        <dbReference type="ChEBI" id="CHEBI:29105"/>
    </ligand>
</feature>
<sequence>MGTHRSRQAPRHHERHRQGTHHHRSGCLQRALESIGAGPGPVEDRGNGAAAADGTSSREHAAVTMMMCSFCGCYEDSVDNFIRGPGGILICNVCVDLCNEILHKRLPEAYSSEQDALVAIIEMERASAEAKFGDADKAETWATVIAARKGLRAGRAKAARNEEEIGNGKLD</sequence>
<evidence type="ECO:0000313" key="3">
    <source>
        <dbReference type="EMBL" id="RCI70729.1"/>
    </source>
</evidence>
<name>A0A367M050_PSEAI</name>
<dbReference type="SUPFAM" id="SSF57716">
    <property type="entry name" value="Glucocorticoid receptor-like (DNA-binding domain)"/>
    <property type="match status" value="1"/>
</dbReference>
<feature type="binding site" evidence="1">
    <location>
        <position position="94"/>
    </location>
    <ligand>
        <name>Zn(2+)</name>
        <dbReference type="ChEBI" id="CHEBI:29105"/>
    </ligand>
</feature>
<feature type="binding site" evidence="1">
    <location>
        <position position="71"/>
    </location>
    <ligand>
        <name>Zn(2+)</name>
        <dbReference type="ChEBI" id="CHEBI:29105"/>
    </ligand>
</feature>